<gene>
    <name evidence="10" type="ORF">AB6A40_004860</name>
</gene>
<keyword evidence="2" id="KW-0808">Transferase</keyword>
<proteinExistence type="inferred from homology"/>
<protein>
    <recommendedName>
        <fullName evidence="9">Protein kinase domain-containing protein</fullName>
    </recommendedName>
</protein>
<dbReference type="PANTHER" id="PTHR11909">
    <property type="entry name" value="CASEIN KINASE-RELATED"/>
    <property type="match status" value="1"/>
</dbReference>
<feature type="compositionally biased region" description="Basic and acidic residues" evidence="8">
    <location>
        <begin position="550"/>
        <end position="560"/>
    </location>
</feature>
<dbReference type="Pfam" id="PF00069">
    <property type="entry name" value="Pkinase"/>
    <property type="match status" value="1"/>
</dbReference>
<evidence type="ECO:0000256" key="2">
    <source>
        <dbReference type="ARBA" id="ARBA00022679"/>
    </source>
</evidence>
<evidence type="ECO:0000256" key="3">
    <source>
        <dbReference type="ARBA" id="ARBA00022741"/>
    </source>
</evidence>
<feature type="compositionally biased region" description="Basic and acidic residues" evidence="8">
    <location>
        <begin position="745"/>
        <end position="755"/>
    </location>
</feature>
<dbReference type="GO" id="GO:0004674">
    <property type="term" value="F:protein serine/threonine kinase activity"/>
    <property type="evidence" value="ECO:0007669"/>
    <property type="project" value="UniProtKB-KW"/>
</dbReference>
<dbReference type="InterPro" id="IPR050235">
    <property type="entry name" value="CK1_Ser-Thr_kinase"/>
</dbReference>
<organism evidence="10 11">
    <name type="scientific">Gnathostoma spinigerum</name>
    <dbReference type="NCBI Taxonomy" id="75299"/>
    <lineage>
        <taxon>Eukaryota</taxon>
        <taxon>Metazoa</taxon>
        <taxon>Ecdysozoa</taxon>
        <taxon>Nematoda</taxon>
        <taxon>Chromadorea</taxon>
        <taxon>Rhabditida</taxon>
        <taxon>Spirurina</taxon>
        <taxon>Gnathostomatomorpha</taxon>
        <taxon>Gnathostomatoidea</taxon>
        <taxon>Gnathostomatidae</taxon>
        <taxon>Gnathostoma</taxon>
    </lineage>
</organism>
<keyword evidence="4" id="KW-0418">Kinase</keyword>
<comment type="caution">
    <text evidence="10">The sequence shown here is derived from an EMBL/GenBank/DDBJ whole genome shotgun (WGS) entry which is preliminary data.</text>
</comment>
<evidence type="ECO:0000256" key="6">
    <source>
        <dbReference type="ARBA" id="ARBA00061588"/>
    </source>
</evidence>
<keyword evidence="11" id="KW-1185">Reference proteome</keyword>
<feature type="region of interest" description="Disordered" evidence="8">
    <location>
        <begin position="548"/>
        <end position="601"/>
    </location>
</feature>
<name>A0ABD6EG33_9BILA</name>
<dbReference type="CDD" id="cd14017">
    <property type="entry name" value="STKc_TTBK"/>
    <property type="match status" value="1"/>
</dbReference>
<dbReference type="PROSITE" id="PS50011">
    <property type="entry name" value="PROTEIN_KINASE_DOM"/>
    <property type="match status" value="1"/>
</dbReference>
<feature type="compositionally biased region" description="Polar residues" evidence="8">
    <location>
        <begin position="460"/>
        <end position="484"/>
    </location>
</feature>
<dbReference type="FunFam" id="1.10.510.10:FF:000481">
    <property type="entry name" value="Asator, isoform D"/>
    <property type="match status" value="1"/>
</dbReference>
<dbReference type="FunFam" id="3.30.200.20:FF:000358">
    <property type="entry name" value="Tau tubulin kinase 2b"/>
    <property type="match status" value="1"/>
</dbReference>
<feature type="compositionally biased region" description="Low complexity" evidence="8">
    <location>
        <begin position="760"/>
        <end position="770"/>
    </location>
</feature>
<keyword evidence="1" id="KW-0723">Serine/threonine-protein kinase</keyword>
<sequence length="928" mass="103291">MTSSSECEILQPAQIIRDRWKVTTKVGGGGFGEIYEALDLQNHNERVAIKVESSKAAKQVLKMEVAVLRRLQGKRHACKFYGCGRNDKFNYLVMSLQGKNLADLRRESPRQCFSISTAIRLGLQILAAIKEIHSIGFLHRDVKPSNFAMGRTGSTSRNVYMLDFGLARQYLNAKGEIRSPRSAAGFRGTVRYAAVSAHKNKEMGRQDDLWSLFYMLVEFIKGSLPWRKMKDKDEVGKMKESMDYDHLLDGCPRELRDFATHLQRLGYPDEPNFELLEAALRSILVRKNIRFDEPFDWEIGYENIGGKGRLNGVVGTKNRSHTTAVKDFVVDEKNRALDTQAPITMVEDEDDTHAKNHISFDKDAKDYHEKPKYKRQEFMRPKYSAVNLDVIDAVNARLAAVSGTMESNGLLKVESKNEPGKHDGDVEADFQLPASFFKPHTSTTPTNDSAVVTKQKETKNLSQPSAHDRTPVSTHSITFSNGKQRSSKKLNYLNTSVEGTFAQADDEAGGSSHHKAATIVSKWHASFDESLNDPEAVANNLNIAPLASVDKSESSGDRRSSARRKEHQQRIEGHPIPPVRGKTIVTNTGRPSDKALPFSGVDSPSAIKCIPRSPEIIRISQADHRKVLERKVPIRNEAISSSSTQKTSESPKQIPKRPEIQPPQIPVQRSSGMAKPFPMKFESPFHPHMAKPSESPTKVGKTESPQMIPTAGGDSSDRPSEKSQQNTHNVSSETQPNFFRPQSFRNDRVAEEKRRSLQVGGTPPSSTGSSLMSHFKHLVNSFNALSSGTSNDSTRRMPNRGHSFNEGSCSHRLRSASTGTVASNAPVAILTSKVRPSAPPAKDGFMNIHGGGINNENPQISRNVFSNATIRHPHLPAQKSVETRLVNNGRNMVVEETENITDAHHKLPFYRKKRYQFLNFAPRAASHS</sequence>
<reference evidence="10 11" key="1">
    <citation type="submission" date="2024-08" db="EMBL/GenBank/DDBJ databases">
        <title>Gnathostoma spinigerum genome.</title>
        <authorList>
            <person name="Gonzalez-Bertolin B."/>
            <person name="Monzon S."/>
            <person name="Zaballos A."/>
            <person name="Jimenez P."/>
            <person name="Dekumyoy P."/>
            <person name="Varona S."/>
            <person name="Cuesta I."/>
            <person name="Sumanam S."/>
            <person name="Adisakwattana P."/>
            <person name="Gasser R.B."/>
            <person name="Hernandez-Gonzalez A."/>
            <person name="Young N.D."/>
            <person name="Perteguer M.J."/>
        </authorList>
    </citation>
    <scope>NUCLEOTIDE SEQUENCE [LARGE SCALE GENOMIC DNA]</scope>
    <source>
        <strain evidence="10">AL3</strain>
        <tissue evidence="10">Liver</tissue>
    </source>
</reference>
<dbReference type="SUPFAM" id="SSF56112">
    <property type="entry name" value="Protein kinase-like (PK-like)"/>
    <property type="match status" value="1"/>
</dbReference>
<evidence type="ECO:0000256" key="4">
    <source>
        <dbReference type="ARBA" id="ARBA00022777"/>
    </source>
</evidence>
<dbReference type="AlphaFoldDB" id="A0ABD6EG33"/>
<feature type="domain" description="Protein kinase" evidence="9">
    <location>
        <begin position="20"/>
        <end position="284"/>
    </location>
</feature>
<dbReference type="SMART" id="SM00220">
    <property type="entry name" value="S_TKc"/>
    <property type="match status" value="1"/>
</dbReference>
<dbReference type="Gene3D" id="1.10.510.10">
    <property type="entry name" value="Transferase(Phosphotransferase) domain 1"/>
    <property type="match status" value="1"/>
</dbReference>
<keyword evidence="5 7" id="KW-0067">ATP-binding</keyword>
<evidence type="ECO:0000256" key="8">
    <source>
        <dbReference type="SAM" id="MobiDB-lite"/>
    </source>
</evidence>
<feature type="compositionally biased region" description="Polar residues" evidence="8">
    <location>
        <begin position="722"/>
        <end position="737"/>
    </location>
</feature>
<feature type="region of interest" description="Disordered" evidence="8">
    <location>
        <begin position="437"/>
        <end position="486"/>
    </location>
</feature>
<dbReference type="Proteomes" id="UP001608902">
    <property type="component" value="Unassembled WGS sequence"/>
</dbReference>
<evidence type="ECO:0000313" key="11">
    <source>
        <dbReference type="Proteomes" id="UP001608902"/>
    </source>
</evidence>
<dbReference type="PROSITE" id="PS00107">
    <property type="entry name" value="PROTEIN_KINASE_ATP"/>
    <property type="match status" value="1"/>
</dbReference>
<keyword evidence="3 7" id="KW-0547">Nucleotide-binding</keyword>
<feature type="compositionally biased region" description="Low complexity" evidence="8">
    <location>
        <begin position="640"/>
        <end position="653"/>
    </location>
</feature>
<dbReference type="InterPro" id="IPR011009">
    <property type="entry name" value="Kinase-like_dom_sf"/>
</dbReference>
<dbReference type="EMBL" id="JBGFUD010002909">
    <property type="protein sequence ID" value="MFH4978151.1"/>
    <property type="molecule type" value="Genomic_DNA"/>
</dbReference>
<accession>A0ABD6EG33</accession>
<feature type="compositionally biased region" description="Polar residues" evidence="8">
    <location>
        <begin position="440"/>
        <end position="452"/>
    </location>
</feature>
<evidence type="ECO:0000256" key="7">
    <source>
        <dbReference type="PROSITE-ProRule" id="PRU10141"/>
    </source>
</evidence>
<dbReference type="InterPro" id="IPR000719">
    <property type="entry name" value="Prot_kinase_dom"/>
</dbReference>
<comment type="similarity">
    <text evidence="6">Belongs to the protein kinase superfamily. CK1 Ser/Thr protein kinase family.</text>
</comment>
<evidence type="ECO:0000256" key="5">
    <source>
        <dbReference type="ARBA" id="ARBA00022840"/>
    </source>
</evidence>
<evidence type="ECO:0000256" key="1">
    <source>
        <dbReference type="ARBA" id="ARBA00022527"/>
    </source>
</evidence>
<dbReference type="InterPro" id="IPR017441">
    <property type="entry name" value="Protein_kinase_ATP_BS"/>
</dbReference>
<feature type="region of interest" description="Disordered" evidence="8">
    <location>
        <begin position="631"/>
        <end position="770"/>
    </location>
</feature>
<dbReference type="InterPro" id="IPR047916">
    <property type="entry name" value="TTBK_Asator-like_STKc"/>
</dbReference>
<evidence type="ECO:0000259" key="9">
    <source>
        <dbReference type="PROSITE" id="PS50011"/>
    </source>
</evidence>
<dbReference type="GO" id="GO:0015630">
    <property type="term" value="C:microtubule cytoskeleton"/>
    <property type="evidence" value="ECO:0007669"/>
    <property type="project" value="UniProtKB-ARBA"/>
</dbReference>
<feature type="binding site" evidence="7">
    <location>
        <position position="50"/>
    </location>
    <ligand>
        <name>ATP</name>
        <dbReference type="ChEBI" id="CHEBI:30616"/>
    </ligand>
</feature>
<dbReference type="GO" id="GO:0005524">
    <property type="term" value="F:ATP binding"/>
    <property type="evidence" value="ECO:0007669"/>
    <property type="project" value="UniProtKB-UniRule"/>
</dbReference>
<evidence type="ECO:0000313" key="10">
    <source>
        <dbReference type="EMBL" id="MFH4978151.1"/>
    </source>
</evidence>